<keyword evidence="7" id="KW-1185">Reference proteome</keyword>
<reference evidence="6" key="1">
    <citation type="submission" date="2018-06" db="EMBL/GenBank/DDBJ databases">
        <title>Leveraging single-cell genomics to expand the Fungal Tree of Life.</title>
        <authorList>
            <consortium name="DOE Joint Genome Institute"/>
            <person name="Ahrendt S.R."/>
            <person name="Quandt C.A."/>
            <person name="Ciobanu D."/>
            <person name="Clum A."/>
            <person name="Salamov A."/>
            <person name="Andreopoulos B."/>
            <person name="Cheng J.-F."/>
            <person name="Woyke T."/>
            <person name="Pelin A."/>
            <person name="Henrissat B."/>
            <person name="Reynolds N."/>
            <person name="Benny G.L."/>
            <person name="Smith M.E."/>
            <person name="James T.Y."/>
            <person name="Grigoriev I.V."/>
        </authorList>
    </citation>
    <scope>NUCLEOTIDE SEQUENCE</scope>
    <source>
        <strain evidence="6">RSA 2659</strain>
    </source>
</reference>
<dbReference type="EMBL" id="KZ988067">
    <property type="protein sequence ID" value="RKP13258.1"/>
    <property type="molecule type" value="Genomic_DNA"/>
</dbReference>
<dbReference type="OrthoDB" id="10254664at2759"/>
<dbReference type="CDD" id="cd00336">
    <property type="entry name" value="Ribosomal_L22"/>
    <property type="match status" value="1"/>
</dbReference>
<dbReference type="GO" id="GO:0003735">
    <property type="term" value="F:structural constituent of ribosome"/>
    <property type="evidence" value="ECO:0007669"/>
    <property type="project" value="InterPro"/>
</dbReference>
<comment type="similarity">
    <text evidence="1 5">Belongs to the universal ribosomal protein uL22 family.</text>
</comment>
<dbReference type="InterPro" id="IPR036394">
    <property type="entry name" value="Ribosomal_uL22_sf"/>
</dbReference>
<evidence type="ECO:0000313" key="6">
    <source>
        <dbReference type="EMBL" id="RKP13258.1"/>
    </source>
</evidence>
<dbReference type="PANTHER" id="PTHR11593:SF10">
    <property type="entry name" value="60S RIBOSOMAL PROTEIN L17"/>
    <property type="match status" value="1"/>
</dbReference>
<dbReference type="Proteomes" id="UP000267251">
    <property type="component" value="Unassembled WGS sequence"/>
</dbReference>
<dbReference type="Pfam" id="PF00237">
    <property type="entry name" value="Ribosomal_L22"/>
    <property type="match status" value="1"/>
</dbReference>
<evidence type="ECO:0000256" key="1">
    <source>
        <dbReference type="ARBA" id="ARBA00009451"/>
    </source>
</evidence>
<evidence type="ECO:0000256" key="3">
    <source>
        <dbReference type="ARBA" id="ARBA00023274"/>
    </source>
</evidence>
<dbReference type="SUPFAM" id="SSF54843">
    <property type="entry name" value="Ribosomal protein L22"/>
    <property type="match status" value="1"/>
</dbReference>
<dbReference type="GO" id="GO:0022625">
    <property type="term" value="C:cytosolic large ribosomal subunit"/>
    <property type="evidence" value="ECO:0007669"/>
    <property type="project" value="TreeGrafter"/>
</dbReference>
<organism evidence="6 7">
    <name type="scientific">Piptocephalis cylindrospora</name>
    <dbReference type="NCBI Taxonomy" id="1907219"/>
    <lineage>
        <taxon>Eukaryota</taxon>
        <taxon>Fungi</taxon>
        <taxon>Fungi incertae sedis</taxon>
        <taxon>Zoopagomycota</taxon>
        <taxon>Zoopagomycotina</taxon>
        <taxon>Zoopagomycetes</taxon>
        <taxon>Zoopagales</taxon>
        <taxon>Piptocephalidaceae</taxon>
        <taxon>Piptocephalis</taxon>
    </lineage>
</organism>
<evidence type="ECO:0000256" key="2">
    <source>
        <dbReference type="ARBA" id="ARBA00022980"/>
    </source>
</evidence>
<dbReference type="AlphaFoldDB" id="A0A4P9Y2W7"/>
<evidence type="ECO:0000313" key="7">
    <source>
        <dbReference type="Proteomes" id="UP000267251"/>
    </source>
</evidence>
<dbReference type="Gene3D" id="3.90.470.10">
    <property type="entry name" value="Ribosomal protein L22/L17"/>
    <property type="match status" value="1"/>
</dbReference>
<dbReference type="PANTHER" id="PTHR11593">
    <property type="entry name" value="60S RIBOSOMAL PROTEIN L17"/>
    <property type="match status" value="1"/>
</dbReference>
<proteinExistence type="inferred from homology"/>
<dbReference type="InterPro" id="IPR018260">
    <property type="entry name" value="Ribosomal_uL22_CS"/>
</dbReference>
<evidence type="ECO:0000256" key="5">
    <source>
        <dbReference type="RuleBase" id="RU004005"/>
    </source>
</evidence>
<protein>
    <submittedName>
        <fullName evidence="6">Ribosomal protein L22/L17</fullName>
    </submittedName>
</protein>
<gene>
    <name evidence="6" type="ORF">BJ684DRAFT_22842</name>
</gene>
<dbReference type="GO" id="GO:0002181">
    <property type="term" value="P:cytoplasmic translation"/>
    <property type="evidence" value="ECO:0007669"/>
    <property type="project" value="TreeGrafter"/>
</dbReference>
<name>A0A4P9Y2W7_9FUNG</name>
<sequence length="185" mass="20803">MVRYSNSEVNPARSAKARGEYLRVHFKNTREVAAAISGLPLAKALKYLGDVKEHKQCIPFRRFNGGVGRCAQAKQFGTTQGRWPAKSANFMLDLLKNAEANAEVKGLNMESLVLRYVQVNQAPKQRRRTYRAHGRINPYMASPCHIELIVTEEDTAVKREDDGQGKVVRLNRRLAARKAAVVARK</sequence>
<accession>A0A4P9Y2W7</accession>
<keyword evidence="3 5" id="KW-0687">Ribonucleoprotein</keyword>
<evidence type="ECO:0000256" key="4">
    <source>
        <dbReference type="ARBA" id="ARBA00065089"/>
    </source>
</evidence>
<dbReference type="InterPro" id="IPR005721">
    <property type="entry name" value="Ribosomal_uL22_euk/arc"/>
</dbReference>
<dbReference type="GO" id="GO:0030684">
    <property type="term" value="C:preribosome"/>
    <property type="evidence" value="ECO:0007669"/>
    <property type="project" value="UniProtKB-ARBA"/>
</dbReference>
<dbReference type="FunFam" id="3.90.470.10:FF:000012">
    <property type="entry name" value="60S ribosomal protein L17"/>
    <property type="match status" value="1"/>
</dbReference>
<dbReference type="InterPro" id="IPR001063">
    <property type="entry name" value="Ribosomal_uL22"/>
</dbReference>
<keyword evidence="2 5" id="KW-0689">Ribosomal protein</keyword>
<comment type="subunit">
    <text evidence="4">Component of the large ribosomal subunit (LSU). Mature yeast ribosomes consist of a small (40S) and a large (60S) subunit. The 40S small subunit contains 1 molecule of ribosomal RNA (18S rRNA) and at least 33 different proteins. The large 60S subunit contains 3 rRNA molecules (25S, 5.8S and 5S rRNA) and at least 46 different proteins. uL22 is associated with the polypeptide exit tunnel.</text>
</comment>
<dbReference type="PROSITE" id="PS00464">
    <property type="entry name" value="RIBOSOMAL_L22"/>
    <property type="match status" value="1"/>
</dbReference>
<dbReference type="NCBIfam" id="TIGR01038">
    <property type="entry name" value="uL22_arch_euk"/>
    <property type="match status" value="1"/>
</dbReference>